<evidence type="ECO:0000313" key="3">
    <source>
        <dbReference type="Proteomes" id="UP000184432"/>
    </source>
</evidence>
<name>A0A1M6H5W9_9FLAO</name>
<evidence type="ECO:0000259" key="1">
    <source>
        <dbReference type="Pfam" id="PF18990"/>
    </source>
</evidence>
<evidence type="ECO:0000313" key="2">
    <source>
        <dbReference type="EMBL" id="SHJ17600.1"/>
    </source>
</evidence>
<gene>
    <name evidence="2" type="ORF">SAMN04488508_10687</name>
</gene>
<keyword evidence="3" id="KW-1185">Reference proteome</keyword>
<dbReference type="Proteomes" id="UP000184432">
    <property type="component" value="Unassembled WGS sequence"/>
</dbReference>
<accession>A0A1M6H5W9</accession>
<feature type="domain" description="DUF5723" evidence="1">
    <location>
        <begin position="38"/>
        <end position="443"/>
    </location>
</feature>
<sequence>MRAVLVLCFIFWGSHIYSQNKETLYDFNDLPQSLMLNPGAKVGFKKHIGIPFLSQIHLNAGFRGASLFDVFGDDGRDINEKIETTLNTLTSNDYVTLTQQLEIANFGWESKRNEDVYFSAGIYQELDVIGFFPKDFAVLAYQGNRDFINVPFRFSTINASGELLMVYHFGYNKRVNKKFTFGARAKLYSSIIHARSARNTGTFTTVETPQGRNIYQHIVSNADVELRTSGYASLRDLEEETGSDQVKNAVNKLIGRALLGGNLGVGVDVGFTHNINDQLSVTGSVNDLGVVFYTNDVETYRARGNYIFEGFETPIQFSGEESQNFIDELEEAIPLDTLSNTYVNMRPMKLNGSIRYSFNQYDDGRCYYCIEGEDPPYLDAVGFQVFTQFRPNRPQYAASLFYYKRLFHFLRTKVTYTVDDFSPYNLGFLVSTHINKFNFYLSANNVFEYTNLAKARGASVQLGFNIIM</sequence>
<proteinExistence type="predicted"/>
<dbReference type="InterPro" id="IPR043781">
    <property type="entry name" value="DUF5723"/>
</dbReference>
<dbReference type="Pfam" id="PF18990">
    <property type="entry name" value="DUF5723"/>
    <property type="match status" value="1"/>
</dbReference>
<dbReference type="EMBL" id="FQYP01000006">
    <property type="protein sequence ID" value="SHJ17600.1"/>
    <property type="molecule type" value="Genomic_DNA"/>
</dbReference>
<reference evidence="3" key="1">
    <citation type="submission" date="2016-11" db="EMBL/GenBank/DDBJ databases">
        <authorList>
            <person name="Varghese N."/>
            <person name="Submissions S."/>
        </authorList>
    </citation>
    <scope>NUCLEOTIDE SEQUENCE [LARGE SCALE GENOMIC DNA]</scope>
    <source>
        <strain evidence="3">DSM 22623</strain>
    </source>
</reference>
<dbReference type="RefSeq" id="WP_073316817.1">
    <property type="nucleotide sequence ID" value="NZ_FQYP01000006.1"/>
</dbReference>
<dbReference type="AlphaFoldDB" id="A0A1M6H5W9"/>
<dbReference type="STRING" id="570521.SAMN04488508_10687"/>
<dbReference type="OrthoDB" id="975426at2"/>
<organism evidence="2 3">
    <name type="scientific">Aquimarina spongiae</name>
    <dbReference type="NCBI Taxonomy" id="570521"/>
    <lineage>
        <taxon>Bacteria</taxon>
        <taxon>Pseudomonadati</taxon>
        <taxon>Bacteroidota</taxon>
        <taxon>Flavobacteriia</taxon>
        <taxon>Flavobacteriales</taxon>
        <taxon>Flavobacteriaceae</taxon>
        <taxon>Aquimarina</taxon>
    </lineage>
</organism>
<protein>
    <recommendedName>
        <fullName evidence="1">DUF5723 domain-containing protein</fullName>
    </recommendedName>
</protein>